<dbReference type="AlphaFoldDB" id="A0A812UGQ4"/>
<dbReference type="Pfam" id="PF00076">
    <property type="entry name" value="RRM_1"/>
    <property type="match status" value="3"/>
</dbReference>
<sequence>MYLAHQSAVIPCCGELRSPFRDRMEPWPLECSVFFSNLSYDTTAGYLRRFFSKVGEVQYVELYETSRGTSIGAGVVTFLTPEGASRAVTELDGTEVDGRPILVKPNERHSRKGGGKGLREARIFWDGVPYSTNEGFLRRSFERFGDIIDFDFWRRKDGRSHGMGTCTYSRVAEAEAAIESLNGSTIDGRSILVRKDEKRPGPGPKPAEEEEVLRPARSRGKGNEDEPGDGTKVFWSGVPIGTTEGFLRSQFERVGTIVDFDFWRNQDGSSLGKGTCRFDHFRGAQRALQRLHGYSIDGGIMMLKEDEGGNKGPPVAKGKSKGKGKGKQWRKSEEASNVNASYAAWNVGPALDIWQSLCGPLQQLPGKLLRRSVAQTSACGACSDLRYIPLHCHAMSPLDWASLGVVACRDGTSAMMDAAGIHGICKARLLAGDHIYAWKLGWTYNLHGIVVHTQPCSKDCVHDTLNCCAVVRFKPPAAEPGRIEVCSLAAFAQGREVHRCQYGSSHGQFLLYRSGTCSTQAEDPRPLTVLRALSVVALGEDGGNEVEYNLLVKNSELLARWCKLGEASGVRRFLSAETARSLQTSHGRFIRLGLAATVATAGTTVIAKSALSTGAGAAALADAAVIGSSTALSLRSAFRQLAVDALRTPTRAQETLRLARGAAQRTGLAQTLFPSVQGLGPEEHFEVQRHVLGSFVNAWLSELPASTPAGLHLDSAVSYRNLTEILVDVLEAGSPRDTQQCAELVQIFFDTFNQEAARGHAGHQTWEEIVQAALSWKDVADSELFIAVHVFSMLSWAPMCAFRACHSVTANAFELWAGQPQQHVALSWVRVPINRQSDCLRFLGQHCRNARQLTICDTTRFGERQLLRLVCGMRLLESLEVDASSFGGDFPEPQRLLDRLAKYCPRLQHLALSFRPENPSCRTSLELRALAWLGRRLLTLDLGAVAIRVWGGTRTIAACCPLLQRLCAQLCQQSDPRDAVDPVDIARGCSDIQDLDLAPVDWGNKIVEDFTTQAPGLRRLVLRHVALDATAALLAPLVALGRASQVGGLVNLHLALHARSDTGRALFWLEAISKLKQLRSLCLDYAAPLTLKDILTSLTSSSDGHCSLMSLTVHGCHGVDDDALKHLAARAPKRLAFYWLSHFRALDELLAAWAQVRLFPDSWRQVGSVTYGLRVLVEQLALRSLALSSLSPLDGNQDEGQRP</sequence>
<evidence type="ECO:0000259" key="4">
    <source>
        <dbReference type="PROSITE" id="PS50102"/>
    </source>
</evidence>
<protein>
    <submittedName>
        <fullName evidence="5">HRB1 protein</fullName>
    </submittedName>
</protein>
<feature type="domain" description="RRM" evidence="4">
    <location>
        <begin position="231"/>
        <end position="308"/>
    </location>
</feature>
<dbReference type="Gene3D" id="3.80.10.10">
    <property type="entry name" value="Ribonuclease Inhibitor"/>
    <property type="match status" value="1"/>
</dbReference>
<dbReference type="InterPro" id="IPR012677">
    <property type="entry name" value="Nucleotide-bd_a/b_plait_sf"/>
</dbReference>
<dbReference type="OrthoDB" id="421951at2759"/>
<dbReference type="PANTHER" id="PTHR48025:SF1">
    <property type="entry name" value="RRM DOMAIN-CONTAINING PROTEIN"/>
    <property type="match status" value="1"/>
</dbReference>
<dbReference type="Proteomes" id="UP000601435">
    <property type="component" value="Unassembled WGS sequence"/>
</dbReference>
<dbReference type="CDD" id="cd00590">
    <property type="entry name" value="RRM_SF"/>
    <property type="match status" value="2"/>
</dbReference>
<dbReference type="InterPro" id="IPR035979">
    <property type="entry name" value="RBD_domain_sf"/>
</dbReference>
<accession>A0A812UGQ4</accession>
<name>A0A812UGQ4_9DINO</name>
<dbReference type="SUPFAM" id="SSF52047">
    <property type="entry name" value="RNI-like"/>
    <property type="match status" value="1"/>
</dbReference>
<feature type="compositionally biased region" description="Basic residues" evidence="3">
    <location>
        <begin position="318"/>
        <end position="329"/>
    </location>
</feature>
<feature type="domain" description="RRM" evidence="4">
    <location>
        <begin position="121"/>
        <end position="198"/>
    </location>
</feature>
<evidence type="ECO:0000256" key="2">
    <source>
        <dbReference type="PROSITE-ProRule" id="PRU00176"/>
    </source>
</evidence>
<dbReference type="InterPro" id="IPR000504">
    <property type="entry name" value="RRM_dom"/>
</dbReference>
<dbReference type="InterPro" id="IPR032675">
    <property type="entry name" value="LRR_dom_sf"/>
</dbReference>
<reference evidence="5" key="1">
    <citation type="submission" date="2021-02" db="EMBL/GenBank/DDBJ databases">
        <authorList>
            <person name="Dougan E. K."/>
            <person name="Rhodes N."/>
            <person name="Thang M."/>
            <person name="Chan C."/>
        </authorList>
    </citation>
    <scope>NUCLEOTIDE SEQUENCE</scope>
</reference>
<proteinExistence type="predicted"/>
<evidence type="ECO:0000256" key="1">
    <source>
        <dbReference type="ARBA" id="ARBA00022884"/>
    </source>
</evidence>
<dbReference type="PANTHER" id="PTHR48025">
    <property type="entry name" value="OS02G0815200 PROTEIN"/>
    <property type="match status" value="1"/>
</dbReference>
<dbReference type="PROSITE" id="PS50102">
    <property type="entry name" value="RRM"/>
    <property type="match status" value="3"/>
</dbReference>
<gene>
    <name evidence="5" type="primary">HRB1</name>
    <name evidence="5" type="ORF">SNEC2469_LOCUS16801</name>
</gene>
<evidence type="ECO:0000313" key="6">
    <source>
        <dbReference type="Proteomes" id="UP000601435"/>
    </source>
</evidence>
<dbReference type="EMBL" id="CAJNJA010027464">
    <property type="protein sequence ID" value="CAE7576371.1"/>
    <property type="molecule type" value="Genomic_DNA"/>
</dbReference>
<evidence type="ECO:0000313" key="5">
    <source>
        <dbReference type="EMBL" id="CAE7576371.1"/>
    </source>
</evidence>
<dbReference type="GO" id="GO:0003729">
    <property type="term" value="F:mRNA binding"/>
    <property type="evidence" value="ECO:0007669"/>
    <property type="project" value="TreeGrafter"/>
</dbReference>
<dbReference type="Gene3D" id="3.90.1720.10">
    <property type="entry name" value="endopeptidase domain like (from Nostoc punctiforme)"/>
    <property type="match status" value="1"/>
</dbReference>
<dbReference type="SMART" id="SM00360">
    <property type="entry name" value="RRM"/>
    <property type="match status" value="3"/>
</dbReference>
<evidence type="ECO:0000256" key="3">
    <source>
        <dbReference type="SAM" id="MobiDB-lite"/>
    </source>
</evidence>
<organism evidence="5 6">
    <name type="scientific">Symbiodinium necroappetens</name>
    <dbReference type="NCBI Taxonomy" id="1628268"/>
    <lineage>
        <taxon>Eukaryota</taxon>
        <taxon>Sar</taxon>
        <taxon>Alveolata</taxon>
        <taxon>Dinophyceae</taxon>
        <taxon>Suessiales</taxon>
        <taxon>Symbiodiniaceae</taxon>
        <taxon>Symbiodinium</taxon>
    </lineage>
</organism>
<keyword evidence="6" id="KW-1185">Reference proteome</keyword>
<feature type="domain" description="RRM" evidence="4">
    <location>
        <begin position="31"/>
        <end position="108"/>
    </location>
</feature>
<dbReference type="SUPFAM" id="SSF54928">
    <property type="entry name" value="RNA-binding domain, RBD"/>
    <property type="match status" value="2"/>
</dbReference>
<feature type="region of interest" description="Disordered" evidence="3">
    <location>
        <begin position="189"/>
        <end position="235"/>
    </location>
</feature>
<feature type="region of interest" description="Disordered" evidence="3">
    <location>
        <begin position="306"/>
        <end position="332"/>
    </location>
</feature>
<keyword evidence="1 2" id="KW-0694">RNA-binding</keyword>
<dbReference type="GO" id="GO:0005634">
    <property type="term" value="C:nucleus"/>
    <property type="evidence" value="ECO:0007669"/>
    <property type="project" value="TreeGrafter"/>
</dbReference>
<comment type="caution">
    <text evidence="5">The sequence shown here is derived from an EMBL/GenBank/DDBJ whole genome shotgun (WGS) entry which is preliminary data.</text>
</comment>
<dbReference type="Gene3D" id="3.30.70.330">
    <property type="match status" value="3"/>
</dbReference>
<dbReference type="InterPro" id="IPR050502">
    <property type="entry name" value="Euk_RNA-bind_prot"/>
</dbReference>